<proteinExistence type="inferred from homology"/>
<dbReference type="PROSITE" id="PS00211">
    <property type="entry name" value="ABC_TRANSPORTER_1"/>
    <property type="match status" value="2"/>
</dbReference>
<dbReference type="InterPro" id="IPR027417">
    <property type="entry name" value="P-loop_NTPase"/>
</dbReference>
<comment type="caution">
    <text evidence="7">The sequence shown here is derived from an EMBL/GenBank/DDBJ whole genome shotgun (WGS) entry which is preliminary data.</text>
</comment>
<accession>A0ABQ3S638</accession>
<dbReference type="SUPFAM" id="SSF52540">
    <property type="entry name" value="P-loop containing nucleoside triphosphate hydrolases"/>
    <property type="match status" value="2"/>
</dbReference>
<dbReference type="PANTHER" id="PTHR43776:SF7">
    <property type="entry name" value="D,D-DIPEPTIDE TRANSPORT ATP-BINDING PROTEIN DDPF-RELATED"/>
    <property type="match status" value="1"/>
</dbReference>
<dbReference type="Pfam" id="PF08352">
    <property type="entry name" value="oligo_HPY"/>
    <property type="match status" value="2"/>
</dbReference>
<name>A0ABQ3S638_9ACTN</name>
<dbReference type="GO" id="GO:0005524">
    <property type="term" value="F:ATP binding"/>
    <property type="evidence" value="ECO:0007669"/>
    <property type="project" value="UniProtKB-KW"/>
</dbReference>
<sequence>MTGPATNGPAANRTGTDRPETTEQQVPDETVQDRQVPGTPAPHRAVLDAPGEARPGSGEHATDRPASGAPAPGEAVGKEHPLLEVRDLSVSYRTRGGTVRAVRGVDLDVWPGQITAVVGESGSGKSTTAHAITRLLAANAHVDAGTVSFGRHDLTALSERELRTVRGARIGLVPQDPTVSLNPVKRVGEQVAEVLRIHGLATRRSAPAAAIAVLERAGLPDAAVRARQYPHELSGGMRQRALIAVAIAAGPELIIADEPTSALDVTVQRVILDHLQHLTEESGTAVLLVTHDLGVAADRAQRIVVMSEGQVVEAGPTREVLENPRHAYTRRLLAAAPSLATARPRPTGPTGPADTPAPGTAPLVEVRNLVKEFRLPAAGGGARTLRAVDDVSLTLHRGRTLALVGESGSGKSTTARLVLRLAEPSAGSVLFDGADVTTARGARTRELRRRAQLVYQNPYASLDPRFSIGEVITEPLRAFRVGDRASRLARARELLGKVALPASVLDRRPAELSGGQRQRVAIARALALSPDLVVCDEPVSALDVSVQAQVLDLLAELQADTGVAYLFISHDLAVVRQIAHRVAVMRSGRIVETGTAEELFTRPRHDYTRELLAAIPGGRHAPSGAAASSETEELI</sequence>
<dbReference type="EMBL" id="BNEB01000005">
    <property type="protein sequence ID" value="GHI63594.1"/>
    <property type="molecule type" value="Genomic_DNA"/>
</dbReference>
<feature type="domain" description="ABC transporter" evidence="6">
    <location>
        <begin position="364"/>
        <end position="612"/>
    </location>
</feature>
<keyword evidence="4 7" id="KW-0067">ATP-binding</keyword>
<keyword evidence="2" id="KW-0813">Transport</keyword>
<organism evidence="7 8">
    <name type="scientific">Streptomyces asoensis</name>
    <dbReference type="NCBI Taxonomy" id="249586"/>
    <lineage>
        <taxon>Bacteria</taxon>
        <taxon>Bacillati</taxon>
        <taxon>Actinomycetota</taxon>
        <taxon>Actinomycetes</taxon>
        <taxon>Kitasatosporales</taxon>
        <taxon>Streptomycetaceae</taxon>
        <taxon>Streptomyces</taxon>
    </lineage>
</organism>
<feature type="domain" description="ABC transporter" evidence="6">
    <location>
        <begin position="85"/>
        <end position="333"/>
    </location>
</feature>
<dbReference type="PROSITE" id="PS50893">
    <property type="entry name" value="ABC_TRANSPORTER_2"/>
    <property type="match status" value="2"/>
</dbReference>
<evidence type="ECO:0000313" key="7">
    <source>
        <dbReference type="EMBL" id="GHI63594.1"/>
    </source>
</evidence>
<evidence type="ECO:0000259" key="6">
    <source>
        <dbReference type="PROSITE" id="PS50893"/>
    </source>
</evidence>
<dbReference type="InterPro" id="IPR013563">
    <property type="entry name" value="Oligopep_ABC_C"/>
</dbReference>
<dbReference type="NCBIfam" id="NF008453">
    <property type="entry name" value="PRK11308.1"/>
    <property type="match status" value="2"/>
</dbReference>
<evidence type="ECO:0000256" key="5">
    <source>
        <dbReference type="SAM" id="MobiDB-lite"/>
    </source>
</evidence>
<dbReference type="Pfam" id="PF00005">
    <property type="entry name" value="ABC_tran"/>
    <property type="match status" value="2"/>
</dbReference>
<dbReference type="Gene3D" id="3.40.50.300">
    <property type="entry name" value="P-loop containing nucleotide triphosphate hydrolases"/>
    <property type="match status" value="2"/>
</dbReference>
<keyword evidence="3" id="KW-0547">Nucleotide-binding</keyword>
<dbReference type="CDD" id="cd03257">
    <property type="entry name" value="ABC_NikE_OppD_transporters"/>
    <property type="match status" value="2"/>
</dbReference>
<keyword evidence="8" id="KW-1185">Reference proteome</keyword>
<evidence type="ECO:0000256" key="1">
    <source>
        <dbReference type="ARBA" id="ARBA00005417"/>
    </source>
</evidence>
<feature type="region of interest" description="Disordered" evidence="5">
    <location>
        <begin position="1"/>
        <end position="82"/>
    </location>
</feature>
<dbReference type="InterPro" id="IPR003439">
    <property type="entry name" value="ABC_transporter-like_ATP-bd"/>
</dbReference>
<evidence type="ECO:0000313" key="8">
    <source>
        <dbReference type="Proteomes" id="UP000649259"/>
    </source>
</evidence>
<evidence type="ECO:0000256" key="2">
    <source>
        <dbReference type="ARBA" id="ARBA00022448"/>
    </source>
</evidence>
<comment type="similarity">
    <text evidence="1">Belongs to the ABC transporter superfamily.</text>
</comment>
<feature type="region of interest" description="Disordered" evidence="5">
    <location>
        <begin position="339"/>
        <end position="359"/>
    </location>
</feature>
<feature type="compositionally biased region" description="Low complexity" evidence="5">
    <location>
        <begin position="340"/>
        <end position="359"/>
    </location>
</feature>
<dbReference type="InterPro" id="IPR003593">
    <property type="entry name" value="AAA+_ATPase"/>
</dbReference>
<evidence type="ECO:0000256" key="4">
    <source>
        <dbReference type="ARBA" id="ARBA00022840"/>
    </source>
</evidence>
<dbReference type="PANTHER" id="PTHR43776">
    <property type="entry name" value="TRANSPORT ATP-BINDING PROTEIN"/>
    <property type="match status" value="1"/>
</dbReference>
<evidence type="ECO:0000256" key="3">
    <source>
        <dbReference type="ARBA" id="ARBA00022741"/>
    </source>
</evidence>
<dbReference type="InterPro" id="IPR017871">
    <property type="entry name" value="ABC_transporter-like_CS"/>
</dbReference>
<dbReference type="NCBIfam" id="NF007739">
    <property type="entry name" value="PRK10419.1"/>
    <property type="match status" value="2"/>
</dbReference>
<gene>
    <name evidence="7" type="ORF">Saso_52440</name>
</gene>
<dbReference type="SMART" id="SM00382">
    <property type="entry name" value="AAA"/>
    <property type="match status" value="2"/>
</dbReference>
<reference evidence="8" key="1">
    <citation type="submission" date="2023-07" db="EMBL/GenBank/DDBJ databases">
        <title>Whole genome shotgun sequence of Streptomyces cacaoi subsp. asoensis NBRC 13813.</title>
        <authorList>
            <person name="Komaki H."/>
            <person name="Tamura T."/>
        </authorList>
    </citation>
    <scope>NUCLEOTIDE SEQUENCE [LARGE SCALE GENOMIC DNA]</scope>
    <source>
        <strain evidence="8">NBRC 13813</strain>
    </source>
</reference>
<dbReference type="Proteomes" id="UP000649259">
    <property type="component" value="Unassembled WGS sequence"/>
</dbReference>
<protein>
    <submittedName>
        <fullName evidence="7">ABC transporter ATP-binding protein</fullName>
    </submittedName>
</protein>
<dbReference type="InterPro" id="IPR050319">
    <property type="entry name" value="ABC_transp_ATP-bind"/>
</dbReference>